<evidence type="ECO:0000313" key="1">
    <source>
        <dbReference type="EMBL" id="MBX66896.1"/>
    </source>
</evidence>
<accession>A0A2P2QIV4</accession>
<dbReference type="EMBL" id="GGEC01086412">
    <property type="protein sequence ID" value="MBX66896.1"/>
    <property type="molecule type" value="Transcribed_RNA"/>
</dbReference>
<name>A0A2P2QIV4_RHIMU</name>
<proteinExistence type="predicted"/>
<organism evidence="1">
    <name type="scientific">Rhizophora mucronata</name>
    <name type="common">Asiatic mangrove</name>
    <dbReference type="NCBI Taxonomy" id="61149"/>
    <lineage>
        <taxon>Eukaryota</taxon>
        <taxon>Viridiplantae</taxon>
        <taxon>Streptophyta</taxon>
        <taxon>Embryophyta</taxon>
        <taxon>Tracheophyta</taxon>
        <taxon>Spermatophyta</taxon>
        <taxon>Magnoliopsida</taxon>
        <taxon>eudicotyledons</taxon>
        <taxon>Gunneridae</taxon>
        <taxon>Pentapetalae</taxon>
        <taxon>rosids</taxon>
        <taxon>fabids</taxon>
        <taxon>Malpighiales</taxon>
        <taxon>Rhizophoraceae</taxon>
        <taxon>Rhizophora</taxon>
    </lineage>
</organism>
<dbReference type="AlphaFoldDB" id="A0A2P2QIV4"/>
<reference evidence="1" key="1">
    <citation type="submission" date="2018-02" db="EMBL/GenBank/DDBJ databases">
        <title>Rhizophora mucronata_Transcriptome.</title>
        <authorList>
            <person name="Meera S.P."/>
            <person name="Sreeshan A."/>
            <person name="Augustine A."/>
        </authorList>
    </citation>
    <scope>NUCLEOTIDE SEQUENCE</scope>
    <source>
        <tissue evidence="1">Leaf</tissue>
    </source>
</reference>
<protein>
    <submittedName>
        <fullName evidence="1">Uncharacterized protein</fullName>
    </submittedName>
</protein>
<sequence>MSFRGLKFSMASWENTGGTWAWHLIALFFCLDLSFSS</sequence>